<sequence length="69" mass="8033">MFSTDLLKRRVLPTTKGGRHKSSVIDLITRVLSTDIIRFPRGTLTAYWFCKSLVVQKIRNYIYSILDTE</sequence>
<keyword evidence="2" id="KW-1185">Reference proteome</keyword>
<proteinExistence type="predicted"/>
<gene>
    <name evidence="1" type="ORF">PanWU01x14_161710</name>
</gene>
<name>A0A2P5CDC7_PARAD</name>
<evidence type="ECO:0000313" key="2">
    <source>
        <dbReference type="Proteomes" id="UP000237105"/>
    </source>
</evidence>
<protein>
    <submittedName>
        <fullName evidence="1">Uncharacterized protein</fullName>
    </submittedName>
</protein>
<dbReference type="Proteomes" id="UP000237105">
    <property type="component" value="Unassembled WGS sequence"/>
</dbReference>
<evidence type="ECO:0000313" key="1">
    <source>
        <dbReference type="EMBL" id="PON59052.1"/>
    </source>
</evidence>
<dbReference type="OrthoDB" id="10453645at2759"/>
<organism evidence="1 2">
    <name type="scientific">Parasponia andersonii</name>
    <name type="common">Sponia andersonii</name>
    <dbReference type="NCBI Taxonomy" id="3476"/>
    <lineage>
        <taxon>Eukaryota</taxon>
        <taxon>Viridiplantae</taxon>
        <taxon>Streptophyta</taxon>
        <taxon>Embryophyta</taxon>
        <taxon>Tracheophyta</taxon>
        <taxon>Spermatophyta</taxon>
        <taxon>Magnoliopsida</taxon>
        <taxon>eudicotyledons</taxon>
        <taxon>Gunneridae</taxon>
        <taxon>Pentapetalae</taxon>
        <taxon>rosids</taxon>
        <taxon>fabids</taxon>
        <taxon>Rosales</taxon>
        <taxon>Cannabaceae</taxon>
        <taxon>Parasponia</taxon>
    </lineage>
</organism>
<reference evidence="2" key="1">
    <citation type="submission" date="2016-06" db="EMBL/GenBank/DDBJ databases">
        <title>Parallel loss of symbiosis genes in relatives of nitrogen-fixing non-legume Parasponia.</title>
        <authorList>
            <person name="Van Velzen R."/>
            <person name="Holmer R."/>
            <person name="Bu F."/>
            <person name="Rutten L."/>
            <person name="Van Zeijl A."/>
            <person name="Liu W."/>
            <person name="Santuari L."/>
            <person name="Cao Q."/>
            <person name="Sharma T."/>
            <person name="Shen D."/>
            <person name="Roswanjaya Y."/>
            <person name="Wardhani T."/>
            <person name="Kalhor M.S."/>
            <person name="Jansen J."/>
            <person name="Van den Hoogen J."/>
            <person name="Gungor B."/>
            <person name="Hartog M."/>
            <person name="Hontelez J."/>
            <person name="Verver J."/>
            <person name="Yang W.-C."/>
            <person name="Schijlen E."/>
            <person name="Repin R."/>
            <person name="Schilthuizen M."/>
            <person name="Schranz E."/>
            <person name="Heidstra R."/>
            <person name="Miyata K."/>
            <person name="Fedorova E."/>
            <person name="Kohlen W."/>
            <person name="Bisseling T."/>
            <person name="Smit S."/>
            <person name="Geurts R."/>
        </authorList>
    </citation>
    <scope>NUCLEOTIDE SEQUENCE [LARGE SCALE GENOMIC DNA]</scope>
    <source>
        <strain evidence="2">cv. WU1-14</strain>
    </source>
</reference>
<comment type="caution">
    <text evidence="1">The sequence shown here is derived from an EMBL/GenBank/DDBJ whole genome shotgun (WGS) entry which is preliminary data.</text>
</comment>
<accession>A0A2P5CDC7</accession>
<dbReference type="AlphaFoldDB" id="A0A2P5CDC7"/>
<dbReference type="EMBL" id="JXTB01000143">
    <property type="protein sequence ID" value="PON59052.1"/>
    <property type="molecule type" value="Genomic_DNA"/>
</dbReference>